<feature type="compositionally biased region" description="Acidic residues" evidence="5">
    <location>
        <begin position="476"/>
        <end position="500"/>
    </location>
</feature>
<dbReference type="SMART" id="SM00220">
    <property type="entry name" value="S_TKc"/>
    <property type="match status" value="1"/>
</dbReference>
<dbReference type="PROSITE" id="PS50011">
    <property type="entry name" value="PROTEIN_KINASE_DOM"/>
    <property type="match status" value="1"/>
</dbReference>
<dbReference type="SUPFAM" id="SSF56112">
    <property type="entry name" value="Protein kinase-like (PK-like)"/>
    <property type="match status" value="1"/>
</dbReference>
<feature type="domain" description="Protein kinase" evidence="6">
    <location>
        <begin position="806"/>
        <end position="1160"/>
    </location>
</feature>
<feature type="compositionally biased region" description="Basic and acidic residues" evidence="5">
    <location>
        <begin position="526"/>
        <end position="547"/>
    </location>
</feature>
<dbReference type="Gene3D" id="6.10.20.170">
    <property type="match status" value="1"/>
</dbReference>
<dbReference type="Gene3D" id="1.25.40.430">
    <property type="match status" value="1"/>
</dbReference>
<dbReference type="InterPro" id="IPR015661">
    <property type="entry name" value="Bub1/Mad3"/>
</dbReference>
<keyword evidence="9" id="KW-1185">Reference proteome</keyword>
<dbReference type="GO" id="GO:0000776">
    <property type="term" value="C:kinetochore"/>
    <property type="evidence" value="ECO:0007669"/>
    <property type="project" value="UniProtKB-KW"/>
</dbReference>
<dbReference type="InterPro" id="IPR013212">
    <property type="entry name" value="Mad3/Bub1_I"/>
</dbReference>
<dbReference type="Pfam" id="PF00069">
    <property type="entry name" value="Pkinase"/>
    <property type="match status" value="1"/>
</dbReference>
<dbReference type="EMBL" id="ML120420">
    <property type="protein sequence ID" value="RPA95915.1"/>
    <property type="molecule type" value="Genomic_DNA"/>
</dbReference>
<dbReference type="InterPro" id="IPR011009">
    <property type="entry name" value="Kinase-like_dom_sf"/>
</dbReference>
<dbReference type="GO" id="GO:0007094">
    <property type="term" value="P:mitotic spindle assembly checkpoint signaling"/>
    <property type="evidence" value="ECO:0007669"/>
    <property type="project" value="InterPro"/>
</dbReference>
<dbReference type="InterPro" id="IPR000719">
    <property type="entry name" value="Prot_kinase_dom"/>
</dbReference>
<dbReference type="PROSITE" id="PS51489">
    <property type="entry name" value="BUB1_N"/>
    <property type="match status" value="1"/>
</dbReference>
<dbReference type="OrthoDB" id="248495at2759"/>
<evidence type="ECO:0000256" key="4">
    <source>
        <dbReference type="ARBA" id="ARBA00023328"/>
    </source>
</evidence>
<feature type="compositionally biased region" description="Gly residues" evidence="5">
    <location>
        <begin position="223"/>
        <end position="234"/>
    </location>
</feature>
<dbReference type="Pfam" id="PF08311">
    <property type="entry name" value="Mad3_BUB1_I"/>
    <property type="match status" value="1"/>
</dbReference>
<evidence type="ECO:0000256" key="2">
    <source>
        <dbReference type="ARBA" id="ARBA00022454"/>
    </source>
</evidence>
<feature type="domain" description="BUB1 N-terminal" evidence="7">
    <location>
        <begin position="55"/>
        <end position="216"/>
    </location>
</feature>
<feature type="region of interest" description="Disordered" evidence="5">
    <location>
        <begin position="396"/>
        <end position="563"/>
    </location>
</feature>
<dbReference type="Gene3D" id="1.10.510.10">
    <property type="entry name" value="Transferase(Phosphotransferase) domain 1"/>
    <property type="match status" value="1"/>
</dbReference>
<sequence length="1160" mass="129749">MADDDTTSFDQIEQHKENIQPLASGRSARALVASLSSRSNPVFARAEHAAKQAEFEEELRGSSDLDDPLEVWVRYVSWTQETFPSGHSTDSGLLQLLERATQTFVHEQHYKNDPRYLRLWIQYIQNFSDAPREAFAYLARHDIGQRLALFYEEYAALLEKMGRKKQAGEIYQTGMENNARPTDRLLRKFEEYMQRLEHDPPADDEPSSPALPAVRPALAAKPFGGGLGSGGLGGSPAPQQQSQASQPKPKQAKQKMAIFSDADPAPSSKAPSIIEKPTSGWEDIGTLEQRKKENTIEARPWAGEVLKQEGVKTKSAGKMMIFRDESSLPKQNVPSVQQNVLSTSLPSNKRPERVAVNLELIYADEENPTEELSFDELRAIKRGQYGIDWNRIREEQDEAAREQRRKNTHRGEVMEEPRAPIKVKTVLSPSPNRGKIKRKGQAPASPTMTFHTRAATDEIYDIFNQPMKKTSMTGEDRDDDDDDDDDDGSESGGEESDGEDYTIGTQVGQAEESGPEGDDGEDDEDARSVKSEWSDFTLRRDPPPHEGEEGDEVEGSPEVQSAEAGFGKLAIHRDEPKAGNEAAIHRDEPGDEEPGLPFCPAPHKILIPSPPDDFDPPRLPYHAAKETQSQGQSRLPYMTPIVEKTESLPPTTARRKDAAKTPSRSRMSDIMDDNLMSSPFEELNSVLPPPLAPSTIPAPAPKERKPFGAKPVAAARAKETAQKGPIIQDLQCNPMDESLRANISDKLQPPLKTYEGFFEHTTKFGRGAEIKRFAKAMSKRDGEKTTYNISQAPIVEFVTGDGGSSYTIKRELGKGAFAPVYLVENNIVADAEDEAEEAGSDDENAAGLLSLNKKIIGRTRLEAMKMEDPPSPWEFYIMRQAHRRLGVSRPVESILKAHEMHLFADEGYLLLEYRDQGTILDLVNIARAEVGTGTNTGVMDEQLVMFLSIELLRTVEAMHSKGLLHGDLKADNCLVRFENIPENTWSARYRRDGANGWLEKGITLIDFGRGIDMKLFQPTVQFIADWKTDNQDCAEMRELRPWTYQVDYFGLAAIIHSMLFGKYIETTADRGNILGGGTKKYKITGSFKRYWQTEIWSSVFDVLLNPLQYVKDEEGACMPVSKSVRNCREEMETWLETNCEKGVGLKNLIRRMEGVLGKKR</sequence>
<evidence type="ECO:0000259" key="7">
    <source>
        <dbReference type="PROSITE" id="PS51489"/>
    </source>
</evidence>
<dbReference type="FunFam" id="1.25.40.430:FF:000003">
    <property type="entry name" value="Checkpoint serine/threonine-protein kinase BUB1"/>
    <property type="match status" value="1"/>
</dbReference>
<feature type="compositionally biased region" description="Acidic residues" evidence="5">
    <location>
        <begin position="513"/>
        <end position="525"/>
    </location>
</feature>
<gene>
    <name evidence="8" type="ORF">L873DRAFT_1837032</name>
</gene>
<feature type="region of interest" description="Disordered" evidence="5">
    <location>
        <begin position="1"/>
        <end position="20"/>
    </location>
</feature>
<dbReference type="STRING" id="1336337.A0A3N4JCE2"/>
<dbReference type="GO" id="GO:0005524">
    <property type="term" value="F:ATP binding"/>
    <property type="evidence" value="ECO:0007669"/>
    <property type="project" value="InterPro"/>
</dbReference>
<feature type="compositionally biased region" description="Basic and acidic residues" evidence="5">
    <location>
        <begin position="409"/>
        <end position="419"/>
    </location>
</feature>
<dbReference type="CDD" id="cd13981">
    <property type="entry name" value="STKc_Bub1_BubR1"/>
    <property type="match status" value="1"/>
</dbReference>
<keyword evidence="2" id="KW-0158">Chromosome</keyword>
<dbReference type="InterPro" id="IPR008271">
    <property type="entry name" value="Ser/Thr_kinase_AS"/>
</dbReference>
<name>A0A3N4JCE2_9PEZI</name>
<dbReference type="SMART" id="SM00777">
    <property type="entry name" value="Mad3_BUB1_I"/>
    <property type="match status" value="1"/>
</dbReference>
<comment type="subcellular location">
    <subcellularLocation>
        <location evidence="1">Chromosome</location>
        <location evidence="1">Centromere</location>
        <location evidence="1">Kinetochore</location>
    </subcellularLocation>
</comment>
<feature type="region of interest" description="Disordered" evidence="5">
    <location>
        <begin position="584"/>
        <end position="670"/>
    </location>
</feature>
<keyword evidence="3" id="KW-0995">Kinetochore</keyword>
<dbReference type="GO" id="GO:0032991">
    <property type="term" value="C:protein-containing complex"/>
    <property type="evidence" value="ECO:0007669"/>
    <property type="project" value="UniProtKB-ARBA"/>
</dbReference>
<dbReference type="Pfam" id="PF08171">
    <property type="entry name" value="Mad3_BUB1_II"/>
    <property type="match status" value="1"/>
</dbReference>
<dbReference type="AlphaFoldDB" id="A0A3N4JCE2"/>
<evidence type="ECO:0000256" key="3">
    <source>
        <dbReference type="ARBA" id="ARBA00022838"/>
    </source>
</evidence>
<feature type="compositionally biased region" description="Low complexity" evidence="5">
    <location>
        <begin position="235"/>
        <end position="249"/>
    </location>
</feature>
<feature type="region of interest" description="Disordered" evidence="5">
    <location>
        <begin position="219"/>
        <end position="255"/>
    </location>
</feature>
<dbReference type="InterPro" id="IPR012572">
    <property type="entry name" value="Mad3/Bub1_II"/>
</dbReference>
<keyword evidence="4" id="KW-0137">Centromere</keyword>
<dbReference type="Proteomes" id="UP000276215">
    <property type="component" value="Unassembled WGS sequence"/>
</dbReference>
<dbReference type="PANTHER" id="PTHR14030">
    <property type="entry name" value="MITOTIC CHECKPOINT SERINE/THREONINE-PROTEIN KINASE BUB1"/>
    <property type="match status" value="1"/>
</dbReference>
<accession>A0A3N4JCE2</accession>
<evidence type="ECO:0000256" key="5">
    <source>
        <dbReference type="SAM" id="MobiDB-lite"/>
    </source>
</evidence>
<evidence type="ECO:0000313" key="8">
    <source>
        <dbReference type="EMBL" id="RPA95915.1"/>
    </source>
</evidence>
<organism evidence="8 9">
    <name type="scientific">Choiromyces venosus 120613-1</name>
    <dbReference type="NCBI Taxonomy" id="1336337"/>
    <lineage>
        <taxon>Eukaryota</taxon>
        <taxon>Fungi</taxon>
        <taxon>Dikarya</taxon>
        <taxon>Ascomycota</taxon>
        <taxon>Pezizomycotina</taxon>
        <taxon>Pezizomycetes</taxon>
        <taxon>Pezizales</taxon>
        <taxon>Tuberaceae</taxon>
        <taxon>Choiromyces</taxon>
    </lineage>
</organism>
<proteinExistence type="predicted"/>
<dbReference type="PROSITE" id="PS00108">
    <property type="entry name" value="PROTEIN_KINASE_ST"/>
    <property type="match status" value="1"/>
</dbReference>
<evidence type="ECO:0000313" key="9">
    <source>
        <dbReference type="Proteomes" id="UP000276215"/>
    </source>
</evidence>
<dbReference type="PANTHER" id="PTHR14030:SF4">
    <property type="entry name" value="BUB1 KINASE, ISOFORM A-RELATED"/>
    <property type="match status" value="1"/>
</dbReference>
<dbReference type="GO" id="GO:0005634">
    <property type="term" value="C:nucleus"/>
    <property type="evidence" value="ECO:0007669"/>
    <property type="project" value="TreeGrafter"/>
</dbReference>
<reference evidence="8 9" key="1">
    <citation type="journal article" date="2018" name="Nat. Ecol. Evol.">
        <title>Pezizomycetes genomes reveal the molecular basis of ectomycorrhizal truffle lifestyle.</title>
        <authorList>
            <person name="Murat C."/>
            <person name="Payen T."/>
            <person name="Noel B."/>
            <person name="Kuo A."/>
            <person name="Morin E."/>
            <person name="Chen J."/>
            <person name="Kohler A."/>
            <person name="Krizsan K."/>
            <person name="Balestrini R."/>
            <person name="Da Silva C."/>
            <person name="Montanini B."/>
            <person name="Hainaut M."/>
            <person name="Levati E."/>
            <person name="Barry K.W."/>
            <person name="Belfiori B."/>
            <person name="Cichocki N."/>
            <person name="Clum A."/>
            <person name="Dockter R.B."/>
            <person name="Fauchery L."/>
            <person name="Guy J."/>
            <person name="Iotti M."/>
            <person name="Le Tacon F."/>
            <person name="Lindquist E.A."/>
            <person name="Lipzen A."/>
            <person name="Malagnac F."/>
            <person name="Mello A."/>
            <person name="Molinier V."/>
            <person name="Miyauchi S."/>
            <person name="Poulain J."/>
            <person name="Riccioni C."/>
            <person name="Rubini A."/>
            <person name="Sitrit Y."/>
            <person name="Splivallo R."/>
            <person name="Traeger S."/>
            <person name="Wang M."/>
            <person name="Zifcakova L."/>
            <person name="Wipf D."/>
            <person name="Zambonelli A."/>
            <person name="Paolocci F."/>
            <person name="Nowrousian M."/>
            <person name="Ottonello S."/>
            <person name="Baldrian P."/>
            <person name="Spatafora J.W."/>
            <person name="Henrissat B."/>
            <person name="Nagy L.G."/>
            <person name="Aury J.M."/>
            <person name="Wincker P."/>
            <person name="Grigoriev I.V."/>
            <person name="Bonfante P."/>
            <person name="Martin F.M."/>
        </authorList>
    </citation>
    <scope>NUCLEOTIDE SEQUENCE [LARGE SCALE GENOMIC DNA]</scope>
    <source>
        <strain evidence="8 9">120613-1</strain>
    </source>
</reference>
<dbReference type="GO" id="GO:0051754">
    <property type="term" value="P:meiotic sister chromatid cohesion, centromeric"/>
    <property type="evidence" value="ECO:0007669"/>
    <property type="project" value="TreeGrafter"/>
</dbReference>
<protein>
    <submittedName>
        <fullName evidence="8">Uncharacterized protein</fullName>
    </submittedName>
</protein>
<dbReference type="GO" id="GO:0004672">
    <property type="term" value="F:protein kinase activity"/>
    <property type="evidence" value="ECO:0007669"/>
    <property type="project" value="InterPro"/>
</dbReference>
<evidence type="ECO:0000259" key="6">
    <source>
        <dbReference type="PROSITE" id="PS50011"/>
    </source>
</evidence>
<evidence type="ECO:0000256" key="1">
    <source>
        <dbReference type="ARBA" id="ARBA00004629"/>
    </source>
</evidence>